<dbReference type="GO" id="GO:0003678">
    <property type="term" value="F:DNA helicase activity"/>
    <property type="evidence" value="ECO:0007669"/>
    <property type="project" value="TreeGrafter"/>
</dbReference>
<evidence type="ECO:0000256" key="4">
    <source>
        <dbReference type="ARBA" id="ARBA00022840"/>
    </source>
</evidence>
<dbReference type="FunCoup" id="A0A7M7KEX5">
    <property type="interactions" value="1984"/>
</dbReference>
<dbReference type="InterPro" id="IPR014001">
    <property type="entry name" value="Helicase_ATP-bd"/>
</dbReference>
<name>A0A7M7KEX5_VARDE</name>
<dbReference type="AlphaFoldDB" id="A0A7M7KEX5"/>
<dbReference type="RefSeq" id="XP_022665776.1">
    <property type="nucleotide sequence ID" value="XM_022810041.1"/>
</dbReference>
<dbReference type="GeneID" id="111252341"/>
<feature type="region of interest" description="Disordered" evidence="5">
    <location>
        <begin position="1"/>
        <end position="37"/>
    </location>
</feature>
<dbReference type="Gene3D" id="3.40.50.300">
    <property type="entry name" value="P-loop containing nucleotide triphosphate hydrolases"/>
    <property type="match status" value="2"/>
</dbReference>
<dbReference type="GO" id="GO:0016787">
    <property type="term" value="F:hydrolase activity"/>
    <property type="evidence" value="ECO:0007669"/>
    <property type="project" value="UniProtKB-KW"/>
</dbReference>
<dbReference type="CDD" id="cd17917">
    <property type="entry name" value="DEXHc_RHA-like"/>
    <property type="match status" value="1"/>
</dbReference>
<dbReference type="OMA" id="WLQSDKH"/>
<dbReference type="InterPro" id="IPR011545">
    <property type="entry name" value="DEAD/DEAH_box_helicase_dom"/>
</dbReference>
<sequence length="986" mass="110747">MSYREKGGRNAYDTGGRSSDARERIEGGGNSNMPPPGLRGREIGLWFARRNRERWKANNEYQLIPRVHLESALQRKTENALVRVEEVLIRRNNSNWSDGHKRIVSACDGNKLGEVNALAPRVKEPKRANCALGDVRRTLPVFSRRHDILRAINENQVCVISGETGSGKSTQVPQYIIEQCEEQSAQKQRQNLHTEGTKGIQRTFVVCTQPRRISAISVAERVAKERGEVVGGHSVGYQIRFENRAAPVTPDQPVILYCTTGIVFQYLQSDPMLSYVSHLIVDEVHERSLHSDLLLTIIKEKILPNRPDFRLICMSATLDSNTFVEYFGPACVHLGISGRLYPVEDIYLEDYVLDLKPRCPYGNSFESEKNWQAKRERRNQLLDYGYSRDIVSAILNVSLKTTLIDPEFVVAAVKWICKQANEENATREDPADSAILVFLPGWDVISDVCVALKNVDTTYLNRGNSLILPLHSMLPPSEQAKVFLHPPRGVRKIILSTMIAEASVTIDDVVYVVDCGKTKLTTIEVDKNNQSRFGERWVSQANAKQRMGRAGRVRPGKCYKLYTRMDYEAMDEFQQPEMARTRLENIVLYIKELQLGPPEDFLPKCITPPEREAVMNSVRFLEQIGALEPDNGGRITVLGKRICALSIEPRLAKLLLIACLFGDKCLQPALSMAACLDFKDPFFTPMGEEHLVDKSRRNFAQMSGATLEFSDHVMLANAVQNSHQKSYYYLRENFLSSQTLKMIFISREQFQHQLSQLGVLPPAGSKGPGKTKVGQGTLRAVICGGLYPGIARANFKLSDIPRLGPDQITLCKDNTLYSLSTETAHRAQFHPKSVLGKQRHGLPSALFAHYLAQHSDTSRCVNLYEVTPVDHLPLLVFASAGECVYNSERETFKVNGWLELSCEPDLAHFIRRLRAAFNFAFETYLIAGSMSSDGPVRDEMSRCRDLLDALVVLFENTRSAEMITKCVVPGAGDRTSANVDDDEDDA</sequence>
<evidence type="ECO:0000259" key="6">
    <source>
        <dbReference type="PROSITE" id="PS51192"/>
    </source>
</evidence>
<evidence type="ECO:0000256" key="1">
    <source>
        <dbReference type="ARBA" id="ARBA00022741"/>
    </source>
</evidence>
<dbReference type="InterPro" id="IPR007502">
    <property type="entry name" value="Helicase-assoc_dom"/>
</dbReference>
<dbReference type="GO" id="GO:0005737">
    <property type="term" value="C:cytoplasm"/>
    <property type="evidence" value="ECO:0007669"/>
    <property type="project" value="TreeGrafter"/>
</dbReference>
<evidence type="ECO:0000313" key="8">
    <source>
        <dbReference type="EnsemblMetazoa" id="XP_022665776"/>
    </source>
</evidence>
<dbReference type="Gene3D" id="1.20.120.1080">
    <property type="match status" value="1"/>
</dbReference>
<dbReference type="GO" id="GO:0005634">
    <property type="term" value="C:nucleus"/>
    <property type="evidence" value="ECO:0007669"/>
    <property type="project" value="TreeGrafter"/>
</dbReference>
<keyword evidence="4" id="KW-0067">ATP-binding</keyword>
<dbReference type="PROSITE" id="PS51194">
    <property type="entry name" value="HELICASE_CTER"/>
    <property type="match status" value="1"/>
</dbReference>
<evidence type="ECO:0000313" key="9">
    <source>
        <dbReference type="Proteomes" id="UP000594260"/>
    </source>
</evidence>
<dbReference type="Pfam" id="PF00270">
    <property type="entry name" value="DEAD"/>
    <property type="match status" value="1"/>
</dbReference>
<dbReference type="EnsemblMetazoa" id="XM_022810041">
    <property type="protein sequence ID" value="XP_022665776"/>
    <property type="gene ID" value="LOC111252341"/>
</dbReference>
<evidence type="ECO:0000256" key="2">
    <source>
        <dbReference type="ARBA" id="ARBA00022801"/>
    </source>
</evidence>
<dbReference type="OrthoDB" id="5600252at2759"/>
<dbReference type="GO" id="GO:0002151">
    <property type="term" value="F:G-quadruplex RNA binding"/>
    <property type="evidence" value="ECO:0007669"/>
    <property type="project" value="TreeGrafter"/>
</dbReference>
<proteinExistence type="predicted"/>
<reference evidence="8" key="1">
    <citation type="submission" date="2021-01" db="UniProtKB">
        <authorList>
            <consortium name="EnsemblMetazoa"/>
        </authorList>
    </citation>
    <scope>IDENTIFICATION</scope>
</reference>
<dbReference type="GO" id="GO:0005524">
    <property type="term" value="F:ATP binding"/>
    <property type="evidence" value="ECO:0007669"/>
    <property type="project" value="UniProtKB-KW"/>
</dbReference>
<keyword evidence="3" id="KW-0347">Helicase</keyword>
<keyword evidence="9" id="KW-1185">Reference proteome</keyword>
<evidence type="ECO:0000256" key="3">
    <source>
        <dbReference type="ARBA" id="ARBA00022806"/>
    </source>
</evidence>
<dbReference type="KEGG" id="vde:111252341"/>
<accession>A0A7M7KEX5</accession>
<dbReference type="PANTHER" id="PTHR18934:SF257">
    <property type="entry name" value="ATP-DEPENDENT RNA HELICASE DHX30"/>
    <property type="match status" value="1"/>
</dbReference>
<dbReference type="PANTHER" id="PTHR18934">
    <property type="entry name" value="ATP-DEPENDENT RNA HELICASE"/>
    <property type="match status" value="1"/>
</dbReference>
<protein>
    <submittedName>
        <fullName evidence="8">Uncharacterized protein</fullName>
    </submittedName>
</protein>
<feature type="domain" description="Helicase C-terminal" evidence="7">
    <location>
        <begin position="412"/>
        <end position="594"/>
    </location>
</feature>
<dbReference type="InterPro" id="IPR002464">
    <property type="entry name" value="DNA/RNA_helicase_DEAH_CS"/>
</dbReference>
<keyword evidence="2" id="KW-0378">Hydrolase</keyword>
<dbReference type="PROSITE" id="PS51192">
    <property type="entry name" value="HELICASE_ATP_BIND_1"/>
    <property type="match status" value="1"/>
</dbReference>
<dbReference type="Proteomes" id="UP000594260">
    <property type="component" value="Unplaced"/>
</dbReference>
<dbReference type="Pfam" id="PF00271">
    <property type="entry name" value="Helicase_C"/>
    <property type="match status" value="1"/>
</dbReference>
<dbReference type="Pfam" id="PF21010">
    <property type="entry name" value="HA2_C"/>
    <property type="match status" value="1"/>
</dbReference>
<dbReference type="SUPFAM" id="SSF52540">
    <property type="entry name" value="P-loop containing nucleoside triphosphate hydrolases"/>
    <property type="match status" value="1"/>
</dbReference>
<dbReference type="SMART" id="SM00487">
    <property type="entry name" value="DEXDc"/>
    <property type="match status" value="1"/>
</dbReference>
<evidence type="ECO:0000259" key="7">
    <source>
        <dbReference type="PROSITE" id="PS51194"/>
    </source>
</evidence>
<evidence type="ECO:0000256" key="5">
    <source>
        <dbReference type="SAM" id="MobiDB-lite"/>
    </source>
</evidence>
<dbReference type="GO" id="GO:0003724">
    <property type="term" value="F:RNA helicase activity"/>
    <property type="evidence" value="ECO:0007669"/>
    <property type="project" value="TreeGrafter"/>
</dbReference>
<organism evidence="8 9">
    <name type="scientific">Varroa destructor</name>
    <name type="common">Honeybee mite</name>
    <dbReference type="NCBI Taxonomy" id="109461"/>
    <lineage>
        <taxon>Eukaryota</taxon>
        <taxon>Metazoa</taxon>
        <taxon>Ecdysozoa</taxon>
        <taxon>Arthropoda</taxon>
        <taxon>Chelicerata</taxon>
        <taxon>Arachnida</taxon>
        <taxon>Acari</taxon>
        <taxon>Parasitiformes</taxon>
        <taxon>Mesostigmata</taxon>
        <taxon>Gamasina</taxon>
        <taxon>Dermanyssoidea</taxon>
        <taxon>Varroidae</taxon>
        <taxon>Varroa</taxon>
    </lineage>
</organism>
<feature type="domain" description="Helicase ATP-binding" evidence="6">
    <location>
        <begin position="149"/>
        <end position="336"/>
    </location>
</feature>
<dbReference type="SMART" id="SM00847">
    <property type="entry name" value="HA2"/>
    <property type="match status" value="1"/>
</dbReference>
<keyword evidence="1" id="KW-0547">Nucleotide-binding</keyword>
<dbReference type="InParanoid" id="A0A7M7KEX5"/>
<dbReference type="InterPro" id="IPR027417">
    <property type="entry name" value="P-loop_NTPase"/>
</dbReference>
<dbReference type="CDD" id="cd18791">
    <property type="entry name" value="SF2_C_RHA"/>
    <property type="match status" value="1"/>
</dbReference>
<dbReference type="SMART" id="SM00490">
    <property type="entry name" value="HELICc"/>
    <property type="match status" value="1"/>
</dbReference>
<dbReference type="InterPro" id="IPR001650">
    <property type="entry name" value="Helicase_C-like"/>
</dbReference>
<dbReference type="PROSITE" id="PS00690">
    <property type="entry name" value="DEAH_ATP_HELICASE"/>
    <property type="match status" value="1"/>
</dbReference>